<evidence type="ECO:0000313" key="3">
    <source>
        <dbReference type="Proteomes" id="UP001165190"/>
    </source>
</evidence>
<comment type="caution">
    <text evidence="2">The sequence shown here is derived from an EMBL/GenBank/DDBJ whole genome shotgun (WGS) entry which is preliminary data.</text>
</comment>
<protein>
    <submittedName>
        <fullName evidence="2">Uncharacterized protein</fullName>
    </submittedName>
</protein>
<dbReference type="AlphaFoldDB" id="A0A9W7GUM1"/>
<sequence length="104" mass="11397">MEASSEVSTLQYIKQYLLDEFSPVGLGSFSSENQWITEAKPQASTSESNALYSQTSTSDSSISVSDFDSVDNDDFSRFSAGAFEFQVKPHIFPSAKPRFSSNSS</sequence>
<reference evidence="2" key="1">
    <citation type="submission" date="2023-05" db="EMBL/GenBank/DDBJ databases">
        <title>Genome and transcriptome analyses reveal genes involved in the formation of fine ridges on petal epidermal cells in Hibiscus trionum.</title>
        <authorList>
            <person name="Koshimizu S."/>
            <person name="Masuda S."/>
            <person name="Ishii T."/>
            <person name="Shirasu K."/>
            <person name="Hoshino A."/>
            <person name="Arita M."/>
        </authorList>
    </citation>
    <scope>NUCLEOTIDE SEQUENCE</scope>
    <source>
        <strain evidence="2">Hamamatsu line</strain>
    </source>
</reference>
<organism evidence="2 3">
    <name type="scientific">Hibiscus trionum</name>
    <name type="common">Flower of an hour</name>
    <dbReference type="NCBI Taxonomy" id="183268"/>
    <lineage>
        <taxon>Eukaryota</taxon>
        <taxon>Viridiplantae</taxon>
        <taxon>Streptophyta</taxon>
        <taxon>Embryophyta</taxon>
        <taxon>Tracheophyta</taxon>
        <taxon>Spermatophyta</taxon>
        <taxon>Magnoliopsida</taxon>
        <taxon>eudicotyledons</taxon>
        <taxon>Gunneridae</taxon>
        <taxon>Pentapetalae</taxon>
        <taxon>rosids</taxon>
        <taxon>malvids</taxon>
        <taxon>Malvales</taxon>
        <taxon>Malvaceae</taxon>
        <taxon>Malvoideae</taxon>
        <taxon>Hibiscus</taxon>
    </lineage>
</organism>
<gene>
    <name evidence="2" type="ORF">HRI_000261000</name>
</gene>
<feature type="region of interest" description="Disordered" evidence="1">
    <location>
        <begin position="39"/>
        <end position="64"/>
    </location>
</feature>
<accession>A0A9W7GUM1</accession>
<feature type="compositionally biased region" description="Low complexity" evidence="1">
    <location>
        <begin position="53"/>
        <end position="64"/>
    </location>
</feature>
<dbReference type="EMBL" id="BSYR01000003">
    <property type="protein sequence ID" value="GMI65917.1"/>
    <property type="molecule type" value="Genomic_DNA"/>
</dbReference>
<feature type="compositionally biased region" description="Polar residues" evidence="1">
    <location>
        <begin position="39"/>
        <end position="52"/>
    </location>
</feature>
<evidence type="ECO:0000313" key="2">
    <source>
        <dbReference type="EMBL" id="GMI65917.1"/>
    </source>
</evidence>
<dbReference type="Proteomes" id="UP001165190">
    <property type="component" value="Unassembled WGS sequence"/>
</dbReference>
<keyword evidence="3" id="KW-1185">Reference proteome</keyword>
<evidence type="ECO:0000256" key="1">
    <source>
        <dbReference type="SAM" id="MobiDB-lite"/>
    </source>
</evidence>
<proteinExistence type="predicted"/>
<name>A0A9W7GUM1_HIBTR</name>
<dbReference type="OrthoDB" id="674504at2759"/>